<dbReference type="AlphaFoldDB" id="A0AAE1FVY1"/>
<dbReference type="Proteomes" id="UP001286313">
    <property type="component" value="Unassembled WGS sequence"/>
</dbReference>
<sequence>MYSDKVFHGHNCTLFNPEIIPTTEVPGGGVTNKVPSLGLLDDAPCPELGWHPVANFQLALVAALHSLDVLASNASRKCAAFVSRLFWSDSD</sequence>
<organism evidence="1 2">
    <name type="scientific">Petrolisthes cinctipes</name>
    <name type="common">Flat porcelain crab</name>
    <dbReference type="NCBI Taxonomy" id="88211"/>
    <lineage>
        <taxon>Eukaryota</taxon>
        <taxon>Metazoa</taxon>
        <taxon>Ecdysozoa</taxon>
        <taxon>Arthropoda</taxon>
        <taxon>Crustacea</taxon>
        <taxon>Multicrustacea</taxon>
        <taxon>Malacostraca</taxon>
        <taxon>Eumalacostraca</taxon>
        <taxon>Eucarida</taxon>
        <taxon>Decapoda</taxon>
        <taxon>Pleocyemata</taxon>
        <taxon>Anomura</taxon>
        <taxon>Galatheoidea</taxon>
        <taxon>Porcellanidae</taxon>
        <taxon>Petrolisthes</taxon>
    </lineage>
</organism>
<evidence type="ECO:0000313" key="2">
    <source>
        <dbReference type="Proteomes" id="UP001286313"/>
    </source>
</evidence>
<proteinExistence type="predicted"/>
<keyword evidence="2" id="KW-1185">Reference proteome</keyword>
<evidence type="ECO:0000313" key="1">
    <source>
        <dbReference type="EMBL" id="KAK3881668.1"/>
    </source>
</evidence>
<name>A0AAE1FVY1_PETCI</name>
<dbReference type="EMBL" id="JAWQEG010001188">
    <property type="protein sequence ID" value="KAK3881668.1"/>
    <property type="molecule type" value="Genomic_DNA"/>
</dbReference>
<reference evidence="1" key="1">
    <citation type="submission" date="2023-10" db="EMBL/GenBank/DDBJ databases">
        <title>Genome assemblies of two species of porcelain crab, Petrolisthes cinctipes and Petrolisthes manimaculis (Anomura: Porcellanidae).</title>
        <authorList>
            <person name="Angst P."/>
        </authorList>
    </citation>
    <scope>NUCLEOTIDE SEQUENCE</scope>
    <source>
        <strain evidence="1">PB745_01</strain>
        <tissue evidence="1">Gill</tissue>
    </source>
</reference>
<accession>A0AAE1FVY1</accession>
<comment type="caution">
    <text evidence="1">The sequence shown here is derived from an EMBL/GenBank/DDBJ whole genome shotgun (WGS) entry which is preliminary data.</text>
</comment>
<protein>
    <submittedName>
        <fullName evidence="1">Uncharacterized protein</fullName>
    </submittedName>
</protein>
<gene>
    <name evidence="1" type="ORF">Pcinc_013913</name>
</gene>